<accession>A0ABQ7SY00</accession>
<evidence type="ECO:0000256" key="1">
    <source>
        <dbReference type="ARBA" id="ARBA00005771"/>
    </source>
</evidence>
<proteinExistence type="inferred from homology"/>
<sequence length="112" mass="13433">MILNISLFLQIIYVARNPKDVLVSYYHFSKMLVKIEQVDNFEKFMERFLAGKVFAQKLKYGRFLISLFLEIIYVARNLKNVLVSYYHFSHMSVKMEGIEDFDIFMERFLAVK</sequence>
<gene>
    <name evidence="5" type="ORF">JD844_024385</name>
</gene>
<dbReference type="EMBL" id="JAIPUX010003289">
    <property type="protein sequence ID" value="KAH0622248.1"/>
    <property type="molecule type" value="Genomic_DNA"/>
</dbReference>
<reference evidence="5 6" key="1">
    <citation type="journal article" date="2022" name="Gigascience">
        <title>A chromosome-level genome assembly and annotation of the desert horned lizard, Phrynosoma platyrhinos, provides insight into chromosomal rearrangements among reptiles.</title>
        <authorList>
            <person name="Koochekian N."/>
            <person name="Ascanio A."/>
            <person name="Farleigh K."/>
            <person name="Card D.C."/>
            <person name="Schield D.R."/>
            <person name="Castoe T.A."/>
            <person name="Jezkova T."/>
        </authorList>
    </citation>
    <scope>NUCLEOTIDE SEQUENCE [LARGE SCALE GENOMIC DNA]</scope>
    <source>
        <strain evidence="5">NK-2021</strain>
    </source>
</reference>
<dbReference type="SUPFAM" id="SSF52540">
    <property type="entry name" value="P-loop containing nucleoside triphosphate hydrolases"/>
    <property type="match status" value="2"/>
</dbReference>
<dbReference type="InterPro" id="IPR000863">
    <property type="entry name" value="Sulfotransferase_dom"/>
</dbReference>
<dbReference type="Gene3D" id="3.40.50.300">
    <property type="entry name" value="P-loop containing nucleotide triphosphate hydrolases"/>
    <property type="match status" value="2"/>
</dbReference>
<evidence type="ECO:0000259" key="4">
    <source>
        <dbReference type="Pfam" id="PF00685"/>
    </source>
</evidence>
<feature type="non-terminal residue" evidence="5">
    <location>
        <position position="112"/>
    </location>
</feature>
<evidence type="ECO:0000313" key="6">
    <source>
        <dbReference type="Proteomes" id="UP000826234"/>
    </source>
</evidence>
<organism evidence="5 6">
    <name type="scientific">Phrynosoma platyrhinos</name>
    <name type="common">Desert horned lizard</name>
    <dbReference type="NCBI Taxonomy" id="52577"/>
    <lineage>
        <taxon>Eukaryota</taxon>
        <taxon>Metazoa</taxon>
        <taxon>Chordata</taxon>
        <taxon>Craniata</taxon>
        <taxon>Vertebrata</taxon>
        <taxon>Euteleostomi</taxon>
        <taxon>Lepidosauria</taxon>
        <taxon>Squamata</taxon>
        <taxon>Bifurcata</taxon>
        <taxon>Unidentata</taxon>
        <taxon>Episquamata</taxon>
        <taxon>Toxicofera</taxon>
        <taxon>Iguania</taxon>
        <taxon>Phrynosomatidae</taxon>
        <taxon>Phrynosomatinae</taxon>
        <taxon>Phrynosoma</taxon>
    </lineage>
</organism>
<feature type="domain" description="Sulfotransferase" evidence="4">
    <location>
        <begin position="9"/>
        <end position="54"/>
    </location>
</feature>
<dbReference type="Proteomes" id="UP000826234">
    <property type="component" value="Unassembled WGS sequence"/>
</dbReference>
<dbReference type="EC" id="2.8.2.-" evidence="3"/>
<keyword evidence="2 3" id="KW-0808">Transferase</keyword>
<dbReference type="Pfam" id="PF00685">
    <property type="entry name" value="Sulfotransfer_1"/>
    <property type="match status" value="2"/>
</dbReference>
<comment type="caution">
    <text evidence="5">The sequence shown here is derived from an EMBL/GenBank/DDBJ whole genome shotgun (WGS) entry which is preliminary data.</text>
</comment>
<comment type="similarity">
    <text evidence="1 3">Belongs to the sulfotransferase 1 family.</text>
</comment>
<dbReference type="InterPro" id="IPR027417">
    <property type="entry name" value="P-loop_NTPase"/>
</dbReference>
<keyword evidence="6" id="KW-1185">Reference proteome</keyword>
<evidence type="ECO:0000256" key="3">
    <source>
        <dbReference type="RuleBase" id="RU361155"/>
    </source>
</evidence>
<feature type="domain" description="Sulfotransferase" evidence="4">
    <location>
        <begin position="69"/>
        <end position="109"/>
    </location>
</feature>
<evidence type="ECO:0000313" key="5">
    <source>
        <dbReference type="EMBL" id="KAH0622248.1"/>
    </source>
</evidence>
<dbReference type="PANTHER" id="PTHR11783">
    <property type="entry name" value="SULFOTRANSFERASE SULT"/>
    <property type="match status" value="1"/>
</dbReference>
<evidence type="ECO:0000256" key="2">
    <source>
        <dbReference type="ARBA" id="ARBA00022679"/>
    </source>
</evidence>
<protein>
    <recommendedName>
        <fullName evidence="3">Sulfotransferase</fullName>
        <ecNumber evidence="3">2.8.2.-</ecNumber>
    </recommendedName>
</protein>
<name>A0ABQ7SY00_PHRPL</name>